<organism evidence="1 2">
    <name type="scientific">Brassica rapa subsp. trilocularis</name>
    <dbReference type="NCBI Taxonomy" id="1813537"/>
    <lineage>
        <taxon>Eukaryota</taxon>
        <taxon>Viridiplantae</taxon>
        <taxon>Streptophyta</taxon>
        <taxon>Embryophyta</taxon>
        <taxon>Tracheophyta</taxon>
        <taxon>Spermatophyta</taxon>
        <taxon>Magnoliopsida</taxon>
        <taxon>eudicotyledons</taxon>
        <taxon>Gunneridae</taxon>
        <taxon>Pentapetalae</taxon>
        <taxon>rosids</taxon>
        <taxon>malvids</taxon>
        <taxon>Brassicales</taxon>
        <taxon>Brassicaceae</taxon>
        <taxon>Brassiceae</taxon>
        <taxon>Brassica</taxon>
    </lineage>
</organism>
<dbReference type="EMBL" id="JADBGQ010000007">
    <property type="protein sequence ID" value="KAG5389005.1"/>
    <property type="molecule type" value="Genomic_DNA"/>
</dbReference>
<dbReference type="Proteomes" id="UP000823674">
    <property type="component" value="Chromosome A08"/>
</dbReference>
<gene>
    <name evidence="1" type="primary">A08g505980.1_BraROA</name>
    <name evidence="1" type="ORF">IGI04_030546</name>
</gene>
<keyword evidence="2" id="KW-1185">Reference proteome</keyword>
<comment type="caution">
    <text evidence="1">The sequence shown here is derived from an EMBL/GenBank/DDBJ whole genome shotgun (WGS) entry which is preliminary data.</text>
</comment>
<reference evidence="1 2" key="1">
    <citation type="submission" date="2021-03" db="EMBL/GenBank/DDBJ databases">
        <authorList>
            <person name="King G.J."/>
            <person name="Bancroft I."/>
            <person name="Baten A."/>
            <person name="Bloomfield J."/>
            <person name="Borpatragohain P."/>
            <person name="He Z."/>
            <person name="Irish N."/>
            <person name="Irwin J."/>
            <person name="Liu K."/>
            <person name="Mauleon R.P."/>
            <person name="Moore J."/>
            <person name="Morris R."/>
            <person name="Ostergaard L."/>
            <person name="Wang B."/>
            <person name="Wells R."/>
        </authorList>
    </citation>
    <scope>NUCLEOTIDE SEQUENCE [LARGE SCALE GENOMIC DNA]</scope>
    <source>
        <strain evidence="1">R-o-18</strain>
        <tissue evidence="1">Leaf</tissue>
    </source>
</reference>
<name>A0ABQ7LTR4_BRACM</name>
<protein>
    <submittedName>
        <fullName evidence="1">Uncharacterized protein</fullName>
    </submittedName>
</protein>
<evidence type="ECO:0000313" key="2">
    <source>
        <dbReference type="Proteomes" id="UP000823674"/>
    </source>
</evidence>
<sequence>MFVWQTQLPGAAAIFYIKLVRLIDAGLCKAVEKPLQIDQTAVVPLKLPQTADVLLQLAQTAAVPLQLSQSAAVLEVCCFVGTDELFKIID</sequence>
<accession>A0ABQ7LTR4</accession>
<evidence type="ECO:0000313" key="1">
    <source>
        <dbReference type="EMBL" id="KAG5389005.1"/>
    </source>
</evidence>
<proteinExistence type="predicted"/>